<dbReference type="Pfam" id="PF12802">
    <property type="entry name" value="MarR_2"/>
    <property type="match status" value="1"/>
</dbReference>
<dbReference type="EMBL" id="JBHLZY010000011">
    <property type="protein sequence ID" value="MFB9769330.1"/>
    <property type="molecule type" value="Genomic_DNA"/>
</dbReference>
<dbReference type="PROSITE" id="PS50995">
    <property type="entry name" value="HTH_MARR_2"/>
    <property type="match status" value="1"/>
</dbReference>
<dbReference type="SUPFAM" id="SSF46785">
    <property type="entry name" value="Winged helix' DNA-binding domain"/>
    <property type="match status" value="1"/>
</dbReference>
<accession>A0ABV5WU28</accession>
<reference evidence="2 3" key="1">
    <citation type="submission" date="2024-09" db="EMBL/GenBank/DDBJ databases">
        <authorList>
            <person name="Sun Q."/>
            <person name="Mori K."/>
        </authorList>
    </citation>
    <scope>NUCLEOTIDE SEQUENCE [LARGE SCALE GENOMIC DNA]</scope>
    <source>
        <strain evidence="2 3">TBRC 4576</strain>
    </source>
</reference>
<dbReference type="SMART" id="SM00347">
    <property type="entry name" value="HTH_MARR"/>
    <property type="match status" value="1"/>
</dbReference>
<gene>
    <name evidence="2" type="ORF">ACFFLI_05470</name>
</gene>
<sequence length="135" mass="14928">MQESLDHIIDIMQLERYLKQLTTDWAADTGLTLNDLRILVYIQKHPASEIAVVATALHVVKVSLVQNIGSLTKQGLIVSAPSATDRRVHLLSLTSKGHERMAEIDQQLSRSLSHESAQRLIKSLPSLAGLLRDAD</sequence>
<keyword evidence="3" id="KW-1185">Reference proteome</keyword>
<comment type="caution">
    <text evidence="2">The sequence shown here is derived from an EMBL/GenBank/DDBJ whole genome shotgun (WGS) entry which is preliminary data.</text>
</comment>
<evidence type="ECO:0000313" key="2">
    <source>
        <dbReference type="EMBL" id="MFB9769330.1"/>
    </source>
</evidence>
<feature type="domain" description="HTH marR-type" evidence="1">
    <location>
        <begin position="1"/>
        <end position="135"/>
    </location>
</feature>
<dbReference type="InterPro" id="IPR036388">
    <property type="entry name" value="WH-like_DNA-bd_sf"/>
</dbReference>
<dbReference type="Proteomes" id="UP001589691">
    <property type="component" value="Unassembled WGS sequence"/>
</dbReference>
<dbReference type="InterPro" id="IPR039422">
    <property type="entry name" value="MarR/SlyA-like"/>
</dbReference>
<dbReference type="PANTHER" id="PTHR33164:SF57">
    <property type="entry name" value="MARR-FAMILY TRANSCRIPTIONAL REGULATOR"/>
    <property type="match status" value="1"/>
</dbReference>
<dbReference type="RefSeq" id="WP_137643236.1">
    <property type="nucleotide sequence ID" value="NZ_BJEA01000015.1"/>
</dbReference>
<organism evidence="2 3">
    <name type="scientific">Lactiplantibacillus modestisalitolerans</name>
    <dbReference type="NCBI Taxonomy" id="1457219"/>
    <lineage>
        <taxon>Bacteria</taxon>
        <taxon>Bacillati</taxon>
        <taxon>Bacillota</taxon>
        <taxon>Bacilli</taxon>
        <taxon>Lactobacillales</taxon>
        <taxon>Lactobacillaceae</taxon>
        <taxon>Lactiplantibacillus</taxon>
    </lineage>
</organism>
<dbReference type="PANTHER" id="PTHR33164">
    <property type="entry name" value="TRANSCRIPTIONAL REGULATOR, MARR FAMILY"/>
    <property type="match status" value="1"/>
</dbReference>
<evidence type="ECO:0000259" key="1">
    <source>
        <dbReference type="PROSITE" id="PS50995"/>
    </source>
</evidence>
<dbReference type="InterPro" id="IPR036390">
    <property type="entry name" value="WH_DNA-bd_sf"/>
</dbReference>
<proteinExistence type="predicted"/>
<protein>
    <submittedName>
        <fullName evidence="2">MarR family winged helix-turn-helix transcriptional regulator</fullName>
    </submittedName>
</protein>
<name>A0ABV5WU28_9LACO</name>
<evidence type="ECO:0000313" key="3">
    <source>
        <dbReference type="Proteomes" id="UP001589691"/>
    </source>
</evidence>
<dbReference type="Gene3D" id="1.10.10.10">
    <property type="entry name" value="Winged helix-like DNA-binding domain superfamily/Winged helix DNA-binding domain"/>
    <property type="match status" value="1"/>
</dbReference>
<dbReference type="InterPro" id="IPR000835">
    <property type="entry name" value="HTH_MarR-typ"/>
</dbReference>